<sequence length="117" mass="12357">MNTDITRYGTGPRMSEAVACNGILWVAGQLGQPGGTVAEQTAQALAAIDAILAKAGTDKTRILSAQIWLADMATFAEMNSVWDEWVPQGHTPARATGEAKLASPDYKVEIIVTAALK</sequence>
<dbReference type="Pfam" id="PF01042">
    <property type="entry name" value="Ribonuc_L-PSP"/>
    <property type="match status" value="1"/>
</dbReference>
<dbReference type="Proteomes" id="UP001515660">
    <property type="component" value="Unassembled WGS sequence"/>
</dbReference>
<name>A0ABX0G9L9_9RHOB</name>
<dbReference type="InterPro" id="IPR035709">
    <property type="entry name" value="YoaB-like"/>
</dbReference>
<protein>
    <submittedName>
        <fullName evidence="1">RidA family protein</fullName>
    </submittedName>
</protein>
<comment type="caution">
    <text evidence="1">The sequence shown here is derived from an EMBL/GenBank/DDBJ whole genome shotgun (WGS) entry which is preliminary data.</text>
</comment>
<organism evidence="1 2">
    <name type="scientific">Rhodobacter calidifons</name>
    <dbReference type="NCBI Taxonomy" id="2715277"/>
    <lineage>
        <taxon>Bacteria</taxon>
        <taxon>Pseudomonadati</taxon>
        <taxon>Pseudomonadota</taxon>
        <taxon>Alphaproteobacteria</taxon>
        <taxon>Rhodobacterales</taxon>
        <taxon>Rhodobacter group</taxon>
        <taxon>Rhodobacter</taxon>
    </lineage>
</organism>
<dbReference type="CDD" id="cd06150">
    <property type="entry name" value="YjgF_YER057c_UK114_like_2"/>
    <property type="match status" value="1"/>
</dbReference>
<dbReference type="InterPro" id="IPR006175">
    <property type="entry name" value="YjgF/YER057c/UK114"/>
</dbReference>
<reference evidence="1 2" key="1">
    <citation type="journal article" date="2022" name="Microorganisms">
        <title>Genome Sequence and Characterization of a Xanthorhodopsin-Containing, Aerobic Anoxygenic Phototrophic Rhodobacter Species, Isolated from Mesophilic Conditions at Yellowstone National Park.</title>
        <authorList>
            <person name="Kyndt J.A."/>
            <person name="Robertson S."/>
            <person name="Shoffstall I.B."/>
            <person name="Ramaley R.F."/>
            <person name="Meyer T.E."/>
        </authorList>
    </citation>
    <scope>NUCLEOTIDE SEQUENCE [LARGE SCALE GENOMIC DNA]</scope>
    <source>
        <strain evidence="1 2">M37P</strain>
    </source>
</reference>
<accession>A0ABX0G9L9</accession>
<dbReference type="RefSeq" id="WP_166403431.1">
    <property type="nucleotide sequence ID" value="NZ_JAANHS010000008.1"/>
</dbReference>
<evidence type="ECO:0000313" key="2">
    <source>
        <dbReference type="Proteomes" id="UP001515660"/>
    </source>
</evidence>
<dbReference type="SUPFAM" id="SSF55298">
    <property type="entry name" value="YjgF-like"/>
    <property type="match status" value="1"/>
</dbReference>
<dbReference type="InterPro" id="IPR035959">
    <property type="entry name" value="RutC-like_sf"/>
</dbReference>
<dbReference type="PANTHER" id="PTHR47328:SF1">
    <property type="entry name" value="RUTC FAMILY PROTEIN YOAB"/>
    <property type="match status" value="1"/>
</dbReference>
<proteinExistence type="predicted"/>
<evidence type="ECO:0000313" key="1">
    <source>
        <dbReference type="EMBL" id="NHB77401.1"/>
    </source>
</evidence>
<dbReference type="EMBL" id="JAANHS010000008">
    <property type="protein sequence ID" value="NHB77401.1"/>
    <property type="molecule type" value="Genomic_DNA"/>
</dbReference>
<gene>
    <name evidence="1" type="ORF">G8O29_11700</name>
</gene>
<keyword evidence="2" id="KW-1185">Reference proteome</keyword>
<dbReference type="PANTHER" id="PTHR47328">
    <property type="match status" value="1"/>
</dbReference>
<dbReference type="Gene3D" id="3.30.1330.40">
    <property type="entry name" value="RutC-like"/>
    <property type="match status" value="1"/>
</dbReference>